<dbReference type="SUPFAM" id="SSF53850">
    <property type="entry name" value="Periplasmic binding protein-like II"/>
    <property type="match status" value="1"/>
</dbReference>
<dbReference type="Pfam" id="PF00497">
    <property type="entry name" value="SBP_bac_3"/>
    <property type="match status" value="1"/>
</dbReference>
<evidence type="ECO:0000259" key="3">
    <source>
        <dbReference type="SMART" id="SM00062"/>
    </source>
</evidence>
<comment type="caution">
    <text evidence="4">The sequence shown here is derived from an EMBL/GenBank/DDBJ whole genome shotgun (WGS) entry which is preliminary data.</text>
</comment>
<reference evidence="4" key="2">
    <citation type="journal article" date="2021" name="PeerJ">
        <title>Extensive microbial diversity within the chicken gut microbiome revealed by metagenomics and culture.</title>
        <authorList>
            <person name="Gilroy R."/>
            <person name="Ravi A."/>
            <person name="Getino M."/>
            <person name="Pursley I."/>
            <person name="Horton D.L."/>
            <person name="Alikhan N.F."/>
            <person name="Baker D."/>
            <person name="Gharbi K."/>
            <person name="Hall N."/>
            <person name="Watson M."/>
            <person name="Adriaenssens E.M."/>
            <person name="Foster-Nyarko E."/>
            <person name="Jarju S."/>
            <person name="Secka A."/>
            <person name="Antonio M."/>
            <person name="Oren A."/>
            <person name="Chaudhuri R.R."/>
            <person name="La Ragione R."/>
            <person name="Hildebrand F."/>
            <person name="Pallen M.J."/>
        </authorList>
    </citation>
    <scope>NUCLEOTIDE SEQUENCE</scope>
    <source>
        <strain evidence="4">ChiBcec2-4451</strain>
    </source>
</reference>
<dbReference type="Proteomes" id="UP000886723">
    <property type="component" value="Unassembled WGS sequence"/>
</dbReference>
<gene>
    <name evidence="4" type="ORF">IAA63_02605</name>
</gene>
<dbReference type="PANTHER" id="PTHR35936">
    <property type="entry name" value="MEMBRANE-BOUND LYTIC MUREIN TRANSGLYCOSYLASE F"/>
    <property type="match status" value="1"/>
</dbReference>
<name>A0A9D1NSG8_9FIRM</name>
<feature type="region of interest" description="Disordered" evidence="2">
    <location>
        <begin position="1"/>
        <end position="51"/>
    </location>
</feature>
<dbReference type="SMART" id="SM00062">
    <property type="entry name" value="PBPb"/>
    <property type="match status" value="1"/>
</dbReference>
<evidence type="ECO:0000256" key="2">
    <source>
        <dbReference type="SAM" id="MobiDB-lite"/>
    </source>
</evidence>
<feature type="compositionally biased region" description="Acidic residues" evidence="2">
    <location>
        <begin position="25"/>
        <end position="37"/>
    </location>
</feature>
<evidence type="ECO:0000313" key="4">
    <source>
        <dbReference type="EMBL" id="HIV12016.1"/>
    </source>
</evidence>
<organism evidence="4 5">
    <name type="scientific">Candidatus Pullilachnospira stercoravium</name>
    <dbReference type="NCBI Taxonomy" id="2840913"/>
    <lineage>
        <taxon>Bacteria</taxon>
        <taxon>Bacillati</taxon>
        <taxon>Bacillota</taxon>
        <taxon>Clostridia</taxon>
        <taxon>Lachnospirales</taxon>
        <taxon>Lachnospiraceae</taxon>
        <taxon>Lachnospiraceae incertae sedis</taxon>
        <taxon>Candidatus Pullilachnospira</taxon>
    </lineage>
</organism>
<keyword evidence="1" id="KW-0732">Signal</keyword>
<evidence type="ECO:0000256" key="1">
    <source>
        <dbReference type="ARBA" id="ARBA00022729"/>
    </source>
</evidence>
<dbReference type="Gene3D" id="3.40.190.10">
    <property type="entry name" value="Periplasmic binding protein-like II"/>
    <property type="match status" value="2"/>
</dbReference>
<dbReference type="PANTHER" id="PTHR35936:SF34">
    <property type="entry name" value="ABC TRANSPORTER EXTRACELLULAR-BINDING PROTEIN YCKB-RELATED"/>
    <property type="match status" value="1"/>
</dbReference>
<reference evidence="4" key="1">
    <citation type="submission" date="2020-10" db="EMBL/GenBank/DDBJ databases">
        <authorList>
            <person name="Gilroy R."/>
        </authorList>
    </citation>
    <scope>NUCLEOTIDE SEQUENCE</scope>
    <source>
        <strain evidence="4">ChiBcec2-4451</strain>
    </source>
</reference>
<dbReference type="AlphaFoldDB" id="A0A9D1NSG8"/>
<feature type="domain" description="Solute-binding protein family 3/N-terminal" evidence="3">
    <location>
        <begin position="55"/>
        <end position="277"/>
    </location>
</feature>
<dbReference type="EMBL" id="DVON01000048">
    <property type="protein sequence ID" value="HIV12016.1"/>
    <property type="molecule type" value="Genomic_DNA"/>
</dbReference>
<sequence length="283" mass="30703">MATTVFAGCGSGDSQDSSAGTSEESSSEESATEESGEETASAEPDTTYGTSQEGKFVVGFDQEFPPMGFVGEDGEYTGFDLALAEEVASRLDLEFVPQPISWDAKDMELSSGTIDCIWNGFTINGREEDYTFSDPYLDNRQVFVVNSDSDIQSSADLAGKIVEVQADSSAEAALNDNTELSGTFGTMQTVPDYNTAMMDLEQGAVDAIAMDEVVAAYQIQNRENQFRILDEEISSEEYAIGFLKGNEKLRDNVQQVLQEMAEDGTIAEISTEWFGSDITTFAK</sequence>
<accession>A0A9D1NSG8</accession>
<protein>
    <submittedName>
        <fullName evidence="4">Amino acid ABC transporter substrate-binding protein</fullName>
    </submittedName>
</protein>
<evidence type="ECO:0000313" key="5">
    <source>
        <dbReference type="Proteomes" id="UP000886723"/>
    </source>
</evidence>
<dbReference type="CDD" id="cd00996">
    <property type="entry name" value="PBP2_AatB_like"/>
    <property type="match status" value="1"/>
</dbReference>
<proteinExistence type="predicted"/>
<dbReference type="InterPro" id="IPR001638">
    <property type="entry name" value="Solute-binding_3/MltF_N"/>
</dbReference>